<dbReference type="Proteomes" id="UP000177942">
    <property type="component" value="Unassembled WGS sequence"/>
</dbReference>
<evidence type="ECO:0000256" key="1">
    <source>
        <dbReference type="SAM" id="MobiDB-lite"/>
    </source>
</evidence>
<proteinExistence type="predicted"/>
<dbReference type="EMBL" id="MHJJ01000007">
    <property type="protein sequence ID" value="OGY65745.1"/>
    <property type="molecule type" value="Genomic_DNA"/>
</dbReference>
<dbReference type="AlphaFoldDB" id="A0A1G1ZMJ0"/>
<gene>
    <name evidence="2" type="ORF">A3A16_03985</name>
</gene>
<comment type="caution">
    <text evidence="2">The sequence shown here is derived from an EMBL/GenBank/DDBJ whole genome shotgun (WGS) entry which is preliminary data.</text>
</comment>
<feature type="compositionally biased region" description="Basic and acidic residues" evidence="1">
    <location>
        <begin position="71"/>
        <end position="90"/>
    </location>
</feature>
<feature type="region of interest" description="Disordered" evidence="1">
    <location>
        <begin position="71"/>
        <end position="97"/>
    </location>
</feature>
<evidence type="ECO:0000313" key="2">
    <source>
        <dbReference type="EMBL" id="OGY65745.1"/>
    </source>
</evidence>
<evidence type="ECO:0000313" key="3">
    <source>
        <dbReference type="Proteomes" id="UP000177942"/>
    </source>
</evidence>
<accession>A0A1G1ZMJ0</accession>
<name>A0A1G1ZMJ0_9BACT</name>
<organism evidence="2 3">
    <name type="scientific">Candidatus Harrisonbacteria bacterium RIFCSPLOWO2_01_FULL_44_18</name>
    <dbReference type="NCBI Taxonomy" id="1798407"/>
    <lineage>
        <taxon>Bacteria</taxon>
        <taxon>Candidatus Harrisoniibacteriota</taxon>
    </lineage>
</organism>
<reference evidence="2 3" key="1">
    <citation type="journal article" date="2016" name="Nat. Commun.">
        <title>Thousands of microbial genomes shed light on interconnected biogeochemical processes in an aquifer system.</title>
        <authorList>
            <person name="Anantharaman K."/>
            <person name="Brown C.T."/>
            <person name="Hug L.A."/>
            <person name="Sharon I."/>
            <person name="Castelle C.J."/>
            <person name="Probst A.J."/>
            <person name="Thomas B.C."/>
            <person name="Singh A."/>
            <person name="Wilkins M.J."/>
            <person name="Karaoz U."/>
            <person name="Brodie E.L."/>
            <person name="Williams K.H."/>
            <person name="Hubbard S.S."/>
            <person name="Banfield J.F."/>
        </authorList>
    </citation>
    <scope>NUCLEOTIDE SEQUENCE [LARGE SCALE GENOMIC DNA]</scope>
</reference>
<sequence>MFRCDGGGDGGHMSKPGVKPIRVVTEIRLIVSDHFVGVSPDGRSCRVRALDCLGFETAKAILLCPDHRSEAPREPKIINPENPKRVEQTRIRASATR</sequence>
<protein>
    <submittedName>
        <fullName evidence="2">Uncharacterized protein</fullName>
    </submittedName>
</protein>